<evidence type="ECO:0000313" key="1">
    <source>
        <dbReference type="EMBL" id="AOM76005.1"/>
    </source>
</evidence>
<keyword evidence="2" id="KW-1185">Reference proteome</keyword>
<dbReference type="AlphaFoldDB" id="A0A1D7QBH9"/>
<evidence type="ECO:0000313" key="2">
    <source>
        <dbReference type="Proteomes" id="UP000094313"/>
    </source>
</evidence>
<dbReference type="RefSeq" id="WP_069377701.1">
    <property type="nucleotide sequence ID" value="NZ_CP017141.1"/>
</dbReference>
<protein>
    <submittedName>
        <fullName evidence="1">Uncharacterized protein</fullName>
    </submittedName>
</protein>
<dbReference type="Proteomes" id="UP000094313">
    <property type="component" value="Chromosome"/>
</dbReference>
<sequence length="152" mass="17454">MEYSSNLMVAVLRKEYPEIADIIAEKIKETLPDERLTDLSNIEKIVSTFKKIKGIQVESWTNGKGKTNITYERELLIAVLLLFYDPEKIMQLVRRNTVPGVLKQASGLIGTSQEVLSMSTPGVIVAFKAYEGFREEVYRIYDLIRIENNFFE</sequence>
<dbReference type="OrthoDB" id="762064at2"/>
<name>A0A1D7QBH9_9SPHI</name>
<reference evidence="1 2" key="1">
    <citation type="submission" date="2016-08" db="EMBL/GenBank/DDBJ databases">
        <authorList>
            <person name="Seilhamer J.J."/>
        </authorList>
    </citation>
    <scope>NUCLEOTIDE SEQUENCE [LARGE SCALE GENOMIC DNA]</scope>
    <source>
        <strain evidence="1 2">DX4</strain>
    </source>
</reference>
<proteinExistence type="predicted"/>
<dbReference type="EMBL" id="CP017141">
    <property type="protein sequence ID" value="AOM76005.1"/>
    <property type="molecule type" value="Genomic_DNA"/>
</dbReference>
<dbReference type="KEGG" id="psty:BFS30_01790"/>
<gene>
    <name evidence="1" type="ORF">BFS30_01790</name>
</gene>
<organism evidence="1 2">
    <name type="scientific">Pedobacter steynii</name>
    <dbReference type="NCBI Taxonomy" id="430522"/>
    <lineage>
        <taxon>Bacteria</taxon>
        <taxon>Pseudomonadati</taxon>
        <taxon>Bacteroidota</taxon>
        <taxon>Sphingobacteriia</taxon>
        <taxon>Sphingobacteriales</taxon>
        <taxon>Sphingobacteriaceae</taxon>
        <taxon>Pedobacter</taxon>
    </lineage>
</organism>
<accession>A0A1D7QBH9</accession>